<dbReference type="Pfam" id="PF00112">
    <property type="entry name" value="Peptidase_C1"/>
    <property type="match status" value="1"/>
</dbReference>
<dbReference type="InterPro" id="IPR025660">
    <property type="entry name" value="Pept_his_AS"/>
</dbReference>
<dbReference type="PANTHER" id="PTHR12411">
    <property type="entry name" value="CYSTEINE PROTEASE FAMILY C1-RELATED"/>
    <property type="match status" value="1"/>
</dbReference>
<dbReference type="InterPro" id="IPR038765">
    <property type="entry name" value="Papain-like_cys_pep_sf"/>
</dbReference>
<organism evidence="5">
    <name type="scientific">seawater metagenome</name>
    <dbReference type="NCBI Taxonomy" id="1561972"/>
    <lineage>
        <taxon>unclassified sequences</taxon>
        <taxon>metagenomes</taxon>
        <taxon>ecological metagenomes</taxon>
    </lineage>
</organism>
<dbReference type="Gene3D" id="3.90.70.10">
    <property type="entry name" value="Cysteine proteinases"/>
    <property type="match status" value="1"/>
</dbReference>
<sequence length="325" mass="36055">MNTKNNVLVILVLTALFWQVNSHRFEEFQDFVKKFDKIYDESEFMNRLNIFSQNFDLIHKHNHASNSTSFQLGIGPFADLTTDEFQTMHLSSLYQPNTQTKSCNGKINELPTVPTSMDWRDMNAVTPVKNQGNCGSCWAFSTTGAIEGWGAINTGKLISLSEQELVDCSQDYGNKGCFGGLMPEAFEFVIDKNGLCNEDSYPYSASQDSCLKCDPVNSSKITDCTLVPEGSQTLLIQALSQQPVSVAIQANTFQFQHYKSGVFDVDSCYKGSLDHGVLLVGYDSESLIVKNSWGTSWGDNGYIKLARTDDNIGMCGVYLSASFPN</sequence>
<accession>A0A5E8CKY8</accession>
<dbReference type="PROSITE" id="PS00639">
    <property type="entry name" value="THIOL_PROTEASE_HIS"/>
    <property type="match status" value="1"/>
</dbReference>
<dbReference type="GO" id="GO:0006508">
    <property type="term" value="P:proteolysis"/>
    <property type="evidence" value="ECO:0007669"/>
    <property type="project" value="UniProtKB-KW"/>
</dbReference>
<dbReference type="InterPro" id="IPR000169">
    <property type="entry name" value="Pept_cys_AS"/>
</dbReference>
<dbReference type="InterPro" id="IPR013201">
    <property type="entry name" value="Prot_inhib_I29"/>
</dbReference>
<dbReference type="SMART" id="SM00848">
    <property type="entry name" value="Inhibitor_I29"/>
    <property type="match status" value="1"/>
</dbReference>
<evidence type="ECO:0000259" key="4">
    <source>
        <dbReference type="SMART" id="SM00848"/>
    </source>
</evidence>
<dbReference type="InterPro" id="IPR013128">
    <property type="entry name" value="Peptidase_C1A"/>
</dbReference>
<reference evidence="5" key="1">
    <citation type="submission" date="2019-09" db="EMBL/GenBank/DDBJ databases">
        <authorList>
            <person name="Needham M D."/>
        </authorList>
    </citation>
    <scope>NUCLEOTIDE SEQUENCE</scope>
</reference>
<keyword evidence="2" id="KW-1015">Disulfide bond</keyword>
<dbReference type="Pfam" id="PF08246">
    <property type="entry name" value="Inhibitor_I29"/>
    <property type="match status" value="1"/>
</dbReference>
<dbReference type="GO" id="GO:0008234">
    <property type="term" value="F:cysteine-type peptidase activity"/>
    <property type="evidence" value="ECO:0007669"/>
    <property type="project" value="InterPro"/>
</dbReference>
<dbReference type="SUPFAM" id="SSF54001">
    <property type="entry name" value="Cysteine proteinases"/>
    <property type="match status" value="1"/>
</dbReference>
<proteinExistence type="inferred from homology"/>
<evidence type="ECO:0000313" key="5">
    <source>
        <dbReference type="EMBL" id="VVU95429.1"/>
    </source>
</evidence>
<dbReference type="InterPro" id="IPR000668">
    <property type="entry name" value="Peptidase_C1A_C"/>
</dbReference>
<feature type="domain" description="Cathepsin propeptide inhibitor" evidence="4">
    <location>
        <begin position="28"/>
        <end position="85"/>
    </location>
</feature>
<feature type="domain" description="Peptidase C1A papain C-terminal" evidence="3">
    <location>
        <begin position="113"/>
        <end position="325"/>
    </location>
</feature>
<keyword evidence="5" id="KW-0378">Hydrolase</keyword>
<name>A0A5E8CKY8_9ZZZZ</name>
<dbReference type="EMBL" id="CABVLZ010000004">
    <property type="protein sequence ID" value="VVU95429.1"/>
    <property type="molecule type" value="Genomic_DNA"/>
</dbReference>
<dbReference type="FunFam" id="3.90.70.10:FF:000039">
    <property type="entry name" value="Cysteine proteinase 2, putative"/>
    <property type="match status" value="1"/>
</dbReference>
<dbReference type="SMART" id="SM00645">
    <property type="entry name" value="Pept_C1"/>
    <property type="match status" value="1"/>
</dbReference>
<dbReference type="PRINTS" id="PR00705">
    <property type="entry name" value="PAPAIN"/>
</dbReference>
<dbReference type="AlphaFoldDB" id="A0A5E8CKY8"/>
<evidence type="ECO:0000256" key="1">
    <source>
        <dbReference type="ARBA" id="ARBA00008455"/>
    </source>
</evidence>
<dbReference type="CDD" id="cd02248">
    <property type="entry name" value="Peptidase_C1A"/>
    <property type="match status" value="1"/>
</dbReference>
<dbReference type="PROSITE" id="PS00139">
    <property type="entry name" value="THIOL_PROTEASE_CYS"/>
    <property type="match status" value="1"/>
</dbReference>
<keyword evidence="5" id="KW-0645">Protease</keyword>
<protein>
    <submittedName>
        <fullName evidence="5">Papain family cysteine protease</fullName>
    </submittedName>
</protein>
<evidence type="ECO:0000256" key="2">
    <source>
        <dbReference type="ARBA" id="ARBA00023157"/>
    </source>
</evidence>
<comment type="similarity">
    <text evidence="1">Belongs to the peptidase C1 family.</text>
</comment>
<dbReference type="InterPro" id="IPR039417">
    <property type="entry name" value="Peptidase_C1A_papain-like"/>
</dbReference>
<gene>
    <name evidence="5" type="ORF">CPAV1605_1180</name>
</gene>
<evidence type="ECO:0000259" key="3">
    <source>
        <dbReference type="SMART" id="SM00645"/>
    </source>
</evidence>